<evidence type="ECO:0000256" key="1">
    <source>
        <dbReference type="SAM" id="Phobius"/>
    </source>
</evidence>
<keyword evidence="1" id="KW-0472">Membrane</keyword>
<keyword evidence="3" id="KW-1185">Reference proteome</keyword>
<accession>A0A323T5S0</accession>
<dbReference type="AlphaFoldDB" id="A0A323T5S0"/>
<sequence length="274" mass="31862">MAKSRFFQMILRLLSWSENRKKEIHFLSMVVFITIALSIGIRIFFIYRRDPMFANPETIVEHLASPLFISMFTITVILLFGVFFSSVVLMSPFKRLAFFNVEMEFQDKAEKELIVANQFTFISTMLNNNSSTIKEMLNDNLTELTDVVEKLSLSYKRFVNEYNKGVSLEVDVLKENEIESAQEKKLLEDVKRSEHMSNTYLNRILNGNNVMVGVVKGSEEVDNVVIIARSNYDYPFDHYDMESMASIIEYSLILYEMINMITLLPEPNEENLES</sequence>
<evidence type="ECO:0000313" key="2">
    <source>
        <dbReference type="EMBL" id="PYZ91742.1"/>
    </source>
</evidence>
<name>A0A323T5S0_9BACI</name>
<dbReference type="EMBL" id="PDOD01000006">
    <property type="protein sequence ID" value="PYZ91742.1"/>
    <property type="molecule type" value="Genomic_DNA"/>
</dbReference>
<dbReference type="Proteomes" id="UP000248214">
    <property type="component" value="Unassembled WGS sequence"/>
</dbReference>
<proteinExistence type="predicted"/>
<dbReference type="OrthoDB" id="2964990at2"/>
<feature type="transmembrane region" description="Helical" evidence="1">
    <location>
        <begin position="26"/>
        <end position="47"/>
    </location>
</feature>
<keyword evidence="1" id="KW-0812">Transmembrane</keyword>
<keyword evidence="1" id="KW-1133">Transmembrane helix</keyword>
<dbReference type="RefSeq" id="WP_110612083.1">
    <property type="nucleotide sequence ID" value="NZ_PDOD01000006.1"/>
</dbReference>
<organism evidence="2 3">
    <name type="scientific">Salipaludibacillus keqinensis</name>
    <dbReference type="NCBI Taxonomy" id="2045207"/>
    <lineage>
        <taxon>Bacteria</taxon>
        <taxon>Bacillati</taxon>
        <taxon>Bacillota</taxon>
        <taxon>Bacilli</taxon>
        <taxon>Bacillales</taxon>
        <taxon>Bacillaceae</taxon>
    </lineage>
</organism>
<evidence type="ECO:0000313" key="3">
    <source>
        <dbReference type="Proteomes" id="UP000248214"/>
    </source>
</evidence>
<reference evidence="2 3" key="1">
    <citation type="submission" date="2017-10" db="EMBL/GenBank/DDBJ databases">
        <title>Bacillus sp. nov., a halophilic bacterium isolated from a Keqin Lake.</title>
        <authorList>
            <person name="Wang H."/>
        </authorList>
    </citation>
    <scope>NUCLEOTIDE SEQUENCE [LARGE SCALE GENOMIC DNA]</scope>
    <source>
        <strain evidence="2 3">KQ-12</strain>
    </source>
</reference>
<gene>
    <name evidence="2" type="ORF">CR194_19160</name>
</gene>
<comment type="caution">
    <text evidence="2">The sequence shown here is derived from an EMBL/GenBank/DDBJ whole genome shotgun (WGS) entry which is preliminary data.</text>
</comment>
<feature type="transmembrane region" description="Helical" evidence="1">
    <location>
        <begin position="67"/>
        <end position="89"/>
    </location>
</feature>
<protein>
    <submittedName>
        <fullName evidence="2">Uncharacterized protein</fullName>
    </submittedName>
</protein>